<sequence>MFDWGFGKMEFYQSGSDWINKSFLFCALPFAGFAQKWSFRNLLTTNRLTSDLPLMSGV</sequence>
<dbReference type="AlphaFoldDB" id="A0A1T4YR51"/>
<proteinExistence type="predicted"/>
<evidence type="ECO:0000313" key="1">
    <source>
        <dbReference type="EMBL" id="SKB04317.1"/>
    </source>
</evidence>
<accession>A0A1T4YR51</accession>
<protein>
    <submittedName>
        <fullName evidence="1">Uncharacterized protein</fullName>
    </submittedName>
</protein>
<name>A0A1T4YR51_9BACT</name>
<reference evidence="2" key="1">
    <citation type="submission" date="2017-02" db="EMBL/GenBank/DDBJ databases">
        <authorList>
            <person name="Varghese N."/>
            <person name="Submissions S."/>
        </authorList>
    </citation>
    <scope>NUCLEOTIDE SEQUENCE [LARGE SCALE GENOMIC DNA]</scope>
    <source>
        <strain evidence="2">ATCC 700200</strain>
    </source>
</reference>
<evidence type="ECO:0000313" key="2">
    <source>
        <dbReference type="Proteomes" id="UP000190774"/>
    </source>
</evidence>
<gene>
    <name evidence="1" type="ORF">SAMN02745166_04036</name>
</gene>
<dbReference type="STRING" id="48467.SAMN02745166_04036"/>
<organism evidence="1 2">
    <name type="scientific">Prosthecobacter debontii</name>
    <dbReference type="NCBI Taxonomy" id="48467"/>
    <lineage>
        <taxon>Bacteria</taxon>
        <taxon>Pseudomonadati</taxon>
        <taxon>Verrucomicrobiota</taxon>
        <taxon>Verrucomicrobiia</taxon>
        <taxon>Verrucomicrobiales</taxon>
        <taxon>Verrucomicrobiaceae</taxon>
        <taxon>Prosthecobacter</taxon>
    </lineage>
</organism>
<dbReference type="EMBL" id="FUYE01000016">
    <property type="protein sequence ID" value="SKB04317.1"/>
    <property type="molecule type" value="Genomic_DNA"/>
</dbReference>
<dbReference type="Proteomes" id="UP000190774">
    <property type="component" value="Unassembled WGS sequence"/>
</dbReference>
<keyword evidence="2" id="KW-1185">Reference proteome</keyword>